<comment type="caution">
    <text evidence="2">The sequence shown here is derived from an EMBL/GenBank/DDBJ whole genome shotgun (WGS) entry which is preliminary data.</text>
</comment>
<accession>A0AAE2CCK4</accession>
<organism evidence="2 3">
    <name type="scientific">Sesamum alatum</name>
    <dbReference type="NCBI Taxonomy" id="300844"/>
    <lineage>
        <taxon>Eukaryota</taxon>
        <taxon>Viridiplantae</taxon>
        <taxon>Streptophyta</taxon>
        <taxon>Embryophyta</taxon>
        <taxon>Tracheophyta</taxon>
        <taxon>Spermatophyta</taxon>
        <taxon>Magnoliopsida</taxon>
        <taxon>eudicotyledons</taxon>
        <taxon>Gunneridae</taxon>
        <taxon>Pentapetalae</taxon>
        <taxon>asterids</taxon>
        <taxon>lamiids</taxon>
        <taxon>Lamiales</taxon>
        <taxon>Pedaliaceae</taxon>
        <taxon>Sesamum</taxon>
    </lineage>
</organism>
<sequence>MMEIGGSTARRWSWGVENQCFLKHRHPPNTTLGIGSATPTTASSSPPSNTQSSISKQSLCTPASAKDPHLSATFAETLISPPPLCVCVGTRKVTYEWAVDVNLSDYET</sequence>
<evidence type="ECO:0000313" key="3">
    <source>
        <dbReference type="Proteomes" id="UP001293254"/>
    </source>
</evidence>
<keyword evidence="3" id="KW-1185">Reference proteome</keyword>
<evidence type="ECO:0000313" key="2">
    <source>
        <dbReference type="EMBL" id="KAK4417080.1"/>
    </source>
</evidence>
<dbReference type="EMBL" id="JACGWO010000010">
    <property type="protein sequence ID" value="KAK4417080.1"/>
    <property type="molecule type" value="Genomic_DNA"/>
</dbReference>
<feature type="compositionally biased region" description="Low complexity" evidence="1">
    <location>
        <begin position="36"/>
        <end position="55"/>
    </location>
</feature>
<feature type="region of interest" description="Disordered" evidence="1">
    <location>
        <begin position="27"/>
        <end position="65"/>
    </location>
</feature>
<reference evidence="2" key="2">
    <citation type="journal article" date="2024" name="Plant">
        <title>Genomic evolution and insights into agronomic trait innovations of Sesamum species.</title>
        <authorList>
            <person name="Miao H."/>
            <person name="Wang L."/>
            <person name="Qu L."/>
            <person name="Liu H."/>
            <person name="Sun Y."/>
            <person name="Le M."/>
            <person name="Wang Q."/>
            <person name="Wei S."/>
            <person name="Zheng Y."/>
            <person name="Lin W."/>
            <person name="Duan Y."/>
            <person name="Cao H."/>
            <person name="Xiong S."/>
            <person name="Wang X."/>
            <person name="Wei L."/>
            <person name="Li C."/>
            <person name="Ma Q."/>
            <person name="Ju M."/>
            <person name="Zhao R."/>
            <person name="Li G."/>
            <person name="Mu C."/>
            <person name="Tian Q."/>
            <person name="Mei H."/>
            <person name="Zhang T."/>
            <person name="Gao T."/>
            <person name="Zhang H."/>
        </authorList>
    </citation>
    <scope>NUCLEOTIDE SEQUENCE</scope>
    <source>
        <strain evidence="2">3651</strain>
    </source>
</reference>
<evidence type="ECO:0000256" key="1">
    <source>
        <dbReference type="SAM" id="MobiDB-lite"/>
    </source>
</evidence>
<dbReference type="AlphaFoldDB" id="A0AAE2CCK4"/>
<name>A0AAE2CCK4_9LAMI</name>
<protein>
    <submittedName>
        <fullName evidence="2">Uncharacterized protein</fullName>
    </submittedName>
</protein>
<proteinExistence type="predicted"/>
<reference evidence="2" key="1">
    <citation type="submission" date="2020-06" db="EMBL/GenBank/DDBJ databases">
        <authorList>
            <person name="Li T."/>
            <person name="Hu X."/>
            <person name="Zhang T."/>
            <person name="Song X."/>
            <person name="Zhang H."/>
            <person name="Dai N."/>
            <person name="Sheng W."/>
            <person name="Hou X."/>
            <person name="Wei L."/>
        </authorList>
    </citation>
    <scope>NUCLEOTIDE SEQUENCE</scope>
    <source>
        <strain evidence="2">3651</strain>
        <tissue evidence="2">Leaf</tissue>
    </source>
</reference>
<dbReference type="Proteomes" id="UP001293254">
    <property type="component" value="Unassembled WGS sequence"/>
</dbReference>
<gene>
    <name evidence="2" type="ORF">Salat_2533500</name>
</gene>